<dbReference type="InterPro" id="IPR002347">
    <property type="entry name" value="SDR_fam"/>
</dbReference>
<name>A0A0D2AZQ9_9EURO</name>
<dbReference type="AlphaFoldDB" id="A0A0D2AZQ9"/>
<dbReference type="Pfam" id="PF13561">
    <property type="entry name" value="adh_short_C2"/>
    <property type="match status" value="1"/>
</dbReference>
<accession>A0A0D2AZQ9</accession>
<dbReference type="GO" id="GO:0005777">
    <property type="term" value="C:peroxisome"/>
    <property type="evidence" value="ECO:0007669"/>
    <property type="project" value="TreeGrafter"/>
</dbReference>
<dbReference type="GO" id="GO:0009062">
    <property type="term" value="P:fatty acid catabolic process"/>
    <property type="evidence" value="ECO:0007669"/>
    <property type="project" value="InterPro"/>
</dbReference>
<protein>
    <recommendedName>
        <fullName evidence="3">2,4-dienoyl-CoA reductase [(3E)-enoyl-CoA-producing]</fullName>
        <ecNumber evidence="3">1.3.1.124</ecNumber>
    </recommendedName>
</protein>
<proteinExistence type="predicted"/>
<dbReference type="RefSeq" id="XP_016232434.1">
    <property type="nucleotide sequence ID" value="XM_016383811.1"/>
</dbReference>
<evidence type="ECO:0000256" key="5">
    <source>
        <dbReference type="ARBA" id="ARBA00048340"/>
    </source>
</evidence>
<keyword evidence="7" id="KW-1185">Reference proteome</keyword>
<sequence>MGHGRSDSPHLPGSAQQHQDDAKSGIAIVISSSISKGLLNLTLDSDSASRHRLSDHLCELDRLPHARVARADACAAKAGVNAISDVSSLENGAQGVTSILIVPGAIAGTEGTDRLVAIYARKESWRNIPQQRFGLVREIADATVFLFGDTAQFINGICLDVDGRTWRLKAGGQFGQNLARVCTSGREAGS</sequence>
<dbReference type="InterPro" id="IPR036291">
    <property type="entry name" value="NAD(P)-bd_dom_sf"/>
</dbReference>
<evidence type="ECO:0000256" key="4">
    <source>
        <dbReference type="ARBA" id="ARBA00048009"/>
    </source>
</evidence>
<comment type="catalytic activity">
    <reaction evidence="4">
        <text>a (2E,4E)-dienoyl-CoA + NADPH + H(+) = a 4,5-saturated-(3E)-enoyl-CoA + NADP(+)</text>
        <dbReference type="Rhea" id="RHEA:45912"/>
        <dbReference type="ChEBI" id="CHEBI:15378"/>
        <dbReference type="ChEBI" id="CHEBI:57783"/>
        <dbReference type="ChEBI" id="CHEBI:58349"/>
        <dbReference type="ChEBI" id="CHEBI:85101"/>
        <dbReference type="ChEBI" id="CHEBI:85493"/>
        <dbReference type="EC" id="1.3.1.124"/>
    </reaction>
</comment>
<dbReference type="GeneID" id="27336577"/>
<keyword evidence="1" id="KW-0521">NADP</keyword>
<dbReference type="OrthoDB" id="2136131at2759"/>
<gene>
    <name evidence="6" type="ORF">PV08_09494</name>
</gene>
<evidence type="ECO:0000313" key="7">
    <source>
        <dbReference type="Proteomes" id="UP000053328"/>
    </source>
</evidence>
<organism evidence="6 7">
    <name type="scientific">Exophiala spinifera</name>
    <dbReference type="NCBI Taxonomy" id="91928"/>
    <lineage>
        <taxon>Eukaryota</taxon>
        <taxon>Fungi</taxon>
        <taxon>Dikarya</taxon>
        <taxon>Ascomycota</taxon>
        <taxon>Pezizomycotina</taxon>
        <taxon>Eurotiomycetes</taxon>
        <taxon>Chaetothyriomycetidae</taxon>
        <taxon>Chaetothyriales</taxon>
        <taxon>Herpotrichiellaceae</taxon>
        <taxon>Exophiala</taxon>
    </lineage>
</organism>
<dbReference type="HOGENOM" id="CLU_1427999_0_0_1"/>
<reference evidence="6 7" key="1">
    <citation type="submission" date="2015-01" db="EMBL/GenBank/DDBJ databases">
        <title>The Genome Sequence of Exophiala spinifera CBS89968.</title>
        <authorList>
            <consortium name="The Broad Institute Genomics Platform"/>
            <person name="Cuomo C."/>
            <person name="de Hoog S."/>
            <person name="Gorbushina A."/>
            <person name="Stielow B."/>
            <person name="Teixiera M."/>
            <person name="Abouelleil A."/>
            <person name="Chapman S.B."/>
            <person name="Priest M."/>
            <person name="Young S.K."/>
            <person name="Wortman J."/>
            <person name="Nusbaum C."/>
            <person name="Birren B."/>
        </authorList>
    </citation>
    <scope>NUCLEOTIDE SEQUENCE [LARGE SCALE GENOMIC DNA]</scope>
    <source>
        <strain evidence="6 7">CBS 89968</strain>
    </source>
</reference>
<dbReference type="PANTHER" id="PTHR43296">
    <property type="entry name" value="PEROXISOMAL 2,4-DIENOYL-COA REDUCTASE"/>
    <property type="match status" value="1"/>
</dbReference>
<dbReference type="STRING" id="91928.A0A0D2AZQ9"/>
<evidence type="ECO:0000313" key="6">
    <source>
        <dbReference type="EMBL" id="KIW12218.1"/>
    </source>
</evidence>
<evidence type="ECO:0000256" key="2">
    <source>
        <dbReference type="ARBA" id="ARBA00023002"/>
    </source>
</evidence>
<comment type="catalytic activity">
    <reaction evidence="5">
        <text>a (2E,4Z)-dienoyl-CoA + NADPH + H(+) = a 4,5-saturated-(3E)-enoyl-CoA + NADP(+)</text>
        <dbReference type="Rhea" id="RHEA:61892"/>
        <dbReference type="ChEBI" id="CHEBI:15378"/>
        <dbReference type="ChEBI" id="CHEBI:57783"/>
        <dbReference type="ChEBI" id="CHEBI:58349"/>
        <dbReference type="ChEBI" id="CHEBI:85099"/>
        <dbReference type="ChEBI" id="CHEBI:85493"/>
        <dbReference type="EC" id="1.3.1.124"/>
    </reaction>
</comment>
<keyword evidence="2" id="KW-0560">Oxidoreductase</keyword>
<dbReference type="PANTHER" id="PTHR43296:SF2">
    <property type="entry name" value="PEROXISOMAL 2,4-DIENOYL-COA REDUCTASE [(3E)-ENOYL-COA-PRODUCING]"/>
    <property type="match status" value="1"/>
</dbReference>
<dbReference type="EMBL" id="KN847498">
    <property type="protein sequence ID" value="KIW12218.1"/>
    <property type="molecule type" value="Genomic_DNA"/>
</dbReference>
<dbReference type="VEuPathDB" id="FungiDB:PV08_09494"/>
<evidence type="ECO:0000256" key="3">
    <source>
        <dbReference type="ARBA" id="ARBA00026117"/>
    </source>
</evidence>
<evidence type="ECO:0000256" key="1">
    <source>
        <dbReference type="ARBA" id="ARBA00022857"/>
    </source>
</evidence>
<dbReference type="Proteomes" id="UP000053328">
    <property type="component" value="Unassembled WGS sequence"/>
</dbReference>
<dbReference type="SUPFAM" id="SSF51735">
    <property type="entry name" value="NAD(P)-binding Rossmann-fold domains"/>
    <property type="match status" value="1"/>
</dbReference>
<dbReference type="GO" id="GO:0008670">
    <property type="term" value="F:2,4-dienoyl-CoA reductase (NADPH) activity"/>
    <property type="evidence" value="ECO:0007669"/>
    <property type="project" value="InterPro"/>
</dbReference>
<dbReference type="Gene3D" id="3.40.50.720">
    <property type="entry name" value="NAD(P)-binding Rossmann-like Domain"/>
    <property type="match status" value="1"/>
</dbReference>
<dbReference type="EC" id="1.3.1.124" evidence="3"/>
<dbReference type="InterPro" id="IPR045017">
    <property type="entry name" value="DECR2-like"/>
</dbReference>